<name>A0A1F2UH98_9ACTN</name>
<dbReference type="Proteomes" id="UP000178086">
    <property type="component" value="Unassembled WGS sequence"/>
</dbReference>
<dbReference type="AlphaFoldDB" id="A0A1F2UH98"/>
<protein>
    <recommendedName>
        <fullName evidence="2">MobA-like NTP transferase domain-containing protein</fullName>
    </recommendedName>
</protein>
<feature type="domain" description="MobA-like NTP transferase" evidence="2">
    <location>
        <begin position="4"/>
        <end position="127"/>
    </location>
</feature>
<evidence type="ECO:0000313" key="4">
    <source>
        <dbReference type="Proteomes" id="UP000178086"/>
    </source>
</evidence>
<sequence>MVDAIVLAGGNARGLAPVAAKGMVPINGRPMYEYIVETLLSCADIGRICVVLPSEEGTSYIDDRVTIKVASGSLPQVAKAGFECLATKKPVLMLSADVPLVTVEAISDFLLRCAKRDVDIGYPIIRYGEPERRFPGMKRTYVRLREGRFTGGNIMLMNPVVVLKNMDLMEHVYDMRKSPMKLFQILGFPFLVGFFLGMLNIRQMEQRVGDVLKATCAGIETPFIEIGVDVDKESDLKLVEAVLSGGQHE</sequence>
<keyword evidence="1" id="KW-0812">Transmembrane</keyword>
<dbReference type="InterPro" id="IPR029044">
    <property type="entry name" value="Nucleotide-diphossugar_trans"/>
</dbReference>
<dbReference type="Pfam" id="PF12804">
    <property type="entry name" value="NTP_transf_3"/>
    <property type="match status" value="1"/>
</dbReference>
<proteinExistence type="predicted"/>
<dbReference type="InterPro" id="IPR025877">
    <property type="entry name" value="MobA-like_NTP_Trfase"/>
</dbReference>
<reference evidence="3 4" key="1">
    <citation type="journal article" date="2016" name="Nat. Commun.">
        <title>Thousands of microbial genomes shed light on interconnected biogeochemical processes in an aquifer system.</title>
        <authorList>
            <person name="Anantharaman K."/>
            <person name="Brown C.T."/>
            <person name="Hug L.A."/>
            <person name="Sharon I."/>
            <person name="Castelle C.J."/>
            <person name="Probst A.J."/>
            <person name="Thomas B.C."/>
            <person name="Singh A."/>
            <person name="Wilkins M.J."/>
            <person name="Karaoz U."/>
            <person name="Brodie E.L."/>
            <person name="Williams K.H."/>
            <person name="Hubbard S.S."/>
            <person name="Banfield J.F."/>
        </authorList>
    </citation>
    <scope>NUCLEOTIDE SEQUENCE [LARGE SCALE GENOMIC DNA]</scope>
</reference>
<comment type="caution">
    <text evidence="3">The sequence shown here is derived from an EMBL/GenBank/DDBJ whole genome shotgun (WGS) entry which is preliminary data.</text>
</comment>
<dbReference type="EMBL" id="MELI01000096">
    <property type="protein sequence ID" value="OFW32407.1"/>
    <property type="molecule type" value="Genomic_DNA"/>
</dbReference>
<dbReference type="SUPFAM" id="SSF53448">
    <property type="entry name" value="Nucleotide-diphospho-sugar transferases"/>
    <property type="match status" value="1"/>
</dbReference>
<keyword evidence="1" id="KW-0472">Membrane</keyword>
<keyword evidence="1" id="KW-1133">Transmembrane helix</keyword>
<gene>
    <name evidence="3" type="ORF">A2074_03530</name>
</gene>
<accession>A0A1F2UH98</accession>
<dbReference type="Gene3D" id="3.90.550.10">
    <property type="entry name" value="Spore Coat Polysaccharide Biosynthesis Protein SpsA, Chain A"/>
    <property type="match status" value="1"/>
</dbReference>
<dbReference type="GO" id="GO:0016779">
    <property type="term" value="F:nucleotidyltransferase activity"/>
    <property type="evidence" value="ECO:0007669"/>
    <property type="project" value="UniProtKB-ARBA"/>
</dbReference>
<evidence type="ECO:0000313" key="3">
    <source>
        <dbReference type="EMBL" id="OFW32407.1"/>
    </source>
</evidence>
<feature type="transmembrane region" description="Helical" evidence="1">
    <location>
        <begin position="182"/>
        <end position="201"/>
    </location>
</feature>
<evidence type="ECO:0000256" key="1">
    <source>
        <dbReference type="SAM" id="Phobius"/>
    </source>
</evidence>
<evidence type="ECO:0000259" key="2">
    <source>
        <dbReference type="Pfam" id="PF12804"/>
    </source>
</evidence>
<organism evidence="3 4">
    <name type="scientific">Candidatus Aquicultor primus</name>
    <dbReference type="NCBI Taxonomy" id="1797195"/>
    <lineage>
        <taxon>Bacteria</taxon>
        <taxon>Bacillati</taxon>
        <taxon>Actinomycetota</taxon>
        <taxon>Candidatus Aquicultoria</taxon>
        <taxon>Candidatus Aquicultorales</taxon>
        <taxon>Candidatus Aquicultoraceae</taxon>
        <taxon>Candidatus Aquicultor</taxon>
    </lineage>
</organism>